<name>A0A433AUG5_9FUNG</name>
<evidence type="ECO:0000256" key="1">
    <source>
        <dbReference type="SAM" id="MobiDB-lite"/>
    </source>
</evidence>
<feature type="region of interest" description="Disordered" evidence="1">
    <location>
        <begin position="1"/>
        <end position="36"/>
    </location>
</feature>
<gene>
    <name evidence="2" type="ORF">BC936DRAFT_140370</name>
</gene>
<protein>
    <submittedName>
        <fullName evidence="2">Uncharacterized protein</fullName>
    </submittedName>
</protein>
<evidence type="ECO:0000313" key="3">
    <source>
        <dbReference type="Proteomes" id="UP000268093"/>
    </source>
</evidence>
<evidence type="ECO:0000313" key="2">
    <source>
        <dbReference type="EMBL" id="RUP06354.1"/>
    </source>
</evidence>
<dbReference type="Proteomes" id="UP000268093">
    <property type="component" value="Unassembled WGS sequence"/>
</dbReference>
<dbReference type="EMBL" id="RBNI01016894">
    <property type="protein sequence ID" value="RUP06354.1"/>
    <property type="molecule type" value="Genomic_DNA"/>
</dbReference>
<reference evidence="2 3" key="1">
    <citation type="journal article" date="2018" name="New Phytol.">
        <title>Phylogenomics of Endogonaceae and evolution of mycorrhizas within Mucoromycota.</title>
        <authorList>
            <person name="Chang Y."/>
            <person name="Desiro A."/>
            <person name="Na H."/>
            <person name="Sandor L."/>
            <person name="Lipzen A."/>
            <person name="Clum A."/>
            <person name="Barry K."/>
            <person name="Grigoriev I.V."/>
            <person name="Martin F.M."/>
            <person name="Stajich J.E."/>
            <person name="Smith M.E."/>
            <person name="Bonito G."/>
            <person name="Spatafora J.W."/>
        </authorList>
    </citation>
    <scope>NUCLEOTIDE SEQUENCE [LARGE SCALE GENOMIC DNA]</scope>
    <source>
        <strain evidence="2 3">GMNB39</strain>
    </source>
</reference>
<dbReference type="AlphaFoldDB" id="A0A433AUG5"/>
<accession>A0A433AUG5</accession>
<organism evidence="2 3">
    <name type="scientific">Jimgerdemannia flammicorona</name>
    <dbReference type="NCBI Taxonomy" id="994334"/>
    <lineage>
        <taxon>Eukaryota</taxon>
        <taxon>Fungi</taxon>
        <taxon>Fungi incertae sedis</taxon>
        <taxon>Mucoromycota</taxon>
        <taxon>Mucoromycotina</taxon>
        <taxon>Endogonomycetes</taxon>
        <taxon>Endogonales</taxon>
        <taxon>Endogonaceae</taxon>
        <taxon>Jimgerdemannia</taxon>
    </lineage>
</organism>
<sequence length="142" mass="15504">MEGLLSHNPTPIEAVENPNPLPPSASHHPAPVDESTAMPVDESTIDESYCGDAIVNIWLTLLHEKYMTSALENAVEGEDPHTQAQALRYYHLPEPIYYVATSCRTRRRKSEATKYVSAASAAKELSARSGVGRSGKAQDGRK</sequence>
<proteinExistence type="predicted"/>
<keyword evidence="3" id="KW-1185">Reference proteome</keyword>
<comment type="caution">
    <text evidence="2">The sequence shown here is derived from an EMBL/GenBank/DDBJ whole genome shotgun (WGS) entry which is preliminary data.</text>
</comment>